<dbReference type="UniPathway" id="UPA00051">
    <property type="reaction ID" value="UER00462"/>
</dbReference>
<gene>
    <name evidence="18" type="primary">lysC</name>
    <name evidence="18" type="ORF">HME9302_02127</name>
</gene>
<comment type="pathway">
    <text evidence="3 16">Amino-acid biosynthesis; L-threonine biosynthesis; L-threonine from L-aspartate: step 1/5.</text>
</comment>
<evidence type="ECO:0000256" key="8">
    <source>
        <dbReference type="ARBA" id="ARBA00022679"/>
    </source>
</evidence>
<evidence type="ECO:0000256" key="4">
    <source>
        <dbReference type="ARBA" id="ARBA00010122"/>
    </source>
</evidence>
<evidence type="ECO:0000256" key="3">
    <source>
        <dbReference type="ARBA" id="ARBA00005139"/>
    </source>
</evidence>
<dbReference type="SUPFAM" id="SSF53633">
    <property type="entry name" value="Carbamate kinase-like"/>
    <property type="match status" value="1"/>
</dbReference>
<dbReference type="Gene3D" id="3.40.1160.10">
    <property type="entry name" value="Acetylglutamate kinase-like"/>
    <property type="match status" value="1"/>
</dbReference>
<dbReference type="GO" id="GO:0009088">
    <property type="term" value="P:threonine biosynthetic process"/>
    <property type="evidence" value="ECO:0007669"/>
    <property type="project" value="UniProtKB-UniPathway"/>
</dbReference>
<comment type="caution">
    <text evidence="18">The sequence shown here is derived from an EMBL/GenBank/DDBJ whole genome shotgun (WGS) entry which is preliminary data.</text>
</comment>
<dbReference type="CDD" id="cd04936">
    <property type="entry name" value="ACT_AKii-LysC-BS-like_2"/>
    <property type="match status" value="1"/>
</dbReference>
<evidence type="ECO:0000256" key="15">
    <source>
        <dbReference type="RuleBase" id="RU003448"/>
    </source>
</evidence>
<dbReference type="InterPro" id="IPR001057">
    <property type="entry name" value="Glu/AcGlu_kinase"/>
</dbReference>
<evidence type="ECO:0000256" key="2">
    <source>
        <dbReference type="ARBA" id="ARBA00004986"/>
    </source>
</evidence>
<keyword evidence="19" id="KW-1185">Reference proteome</keyword>
<dbReference type="InterPro" id="IPR018042">
    <property type="entry name" value="Aspartate_kinase_CS"/>
</dbReference>
<feature type="domain" description="ACT" evidence="17">
    <location>
        <begin position="335"/>
        <end position="419"/>
    </location>
</feature>
<dbReference type="AlphaFoldDB" id="A0A369Q981"/>
<dbReference type="EC" id="2.7.2.4" evidence="5 15"/>
<evidence type="ECO:0000256" key="6">
    <source>
        <dbReference type="ARBA" id="ARBA00016273"/>
    </source>
</evidence>
<dbReference type="EMBL" id="QBKA01000002">
    <property type="protein sequence ID" value="RDC60910.1"/>
    <property type="molecule type" value="Genomic_DNA"/>
</dbReference>
<dbReference type="PRINTS" id="PR00474">
    <property type="entry name" value="GLU5KINASE"/>
</dbReference>
<dbReference type="NCBIfam" id="TIGR00657">
    <property type="entry name" value="asp_kinases"/>
    <property type="match status" value="1"/>
</dbReference>
<keyword evidence="8 15" id="KW-0808">Transferase</keyword>
<evidence type="ECO:0000256" key="1">
    <source>
        <dbReference type="ARBA" id="ARBA00004766"/>
    </source>
</evidence>
<proteinExistence type="inferred from homology"/>
<dbReference type="GO" id="GO:0005829">
    <property type="term" value="C:cytosol"/>
    <property type="evidence" value="ECO:0007669"/>
    <property type="project" value="TreeGrafter"/>
</dbReference>
<dbReference type="InterPro" id="IPR001048">
    <property type="entry name" value="Asp/Glu/Uridylate_kinase"/>
</dbReference>
<feature type="binding site" evidence="14">
    <location>
        <begin position="264"/>
        <end position="265"/>
    </location>
    <ligand>
        <name>ATP</name>
        <dbReference type="ChEBI" id="CHEBI:30616"/>
    </ligand>
</feature>
<evidence type="ECO:0000256" key="13">
    <source>
        <dbReference type="ARBA" id="ARBA00047872"/>
    </source>
</evidence>
<comment type="pathway">
    <text evidence="1 16">Amino-acid biosynthesis; L-lysine biosynthesis via DAP pathway; (S)-tetrahydrodipicolinate from L-aspartate: step 1/4.</text>
</comment>
<dbReference type="InterPro" id="IPR005260">
    <property type="entry name" value="Asp_kin_monofn"/>
</dbReference>
<comment type="similarity">
    <text evidence="4 15">Belongs to the aspartokinase family.</text>
</comment>
<evidence type="ECO:0000256" key="7">
    <source>
        <dbReference type="ARBA" id="ARBA00022605"/>
    </source>
</evidence>
<comment type="pathway">
    <text evidence="2 16">Amino-acid biosynthesis; L-methionine biosynthesis via de novo pathway; L-homoserine from L-aspartate: step 1/3.</text>
</comment>
<dbReference type="PIRSF" id="PIRSF000726">
    <property type="entry name" value="Asp_kin"/>
    <property type="match status" value="1"/>
</dbReference>
<evidence type="ECO:0000313" key="19">
    <source>
        <dbReference type="Proteomes" id="UP000253727"/>
    </source>
</evidence>
<dbReference type="GO" id="GO:0009090">
    <property type="term" value="P:homoserine biosynthetic process"/>
    <property type="evidence" value="ECO:0007669"/>
    <property type="project" value="TreeGrafter"/>
</dbReference>
<feature type="binding site" evidence="14">
    <location>
        <position position="234"/>
    </location>
    <ligand>
        <name>ATP</name>
        <dbReference type="ChEBI" id="CHEBI:30616"/>
    </ligand>
</feature>
<accession>A0A369Q981</accession>
<dbReference type="InterPro" id="IPR045865">
    <property type="entry name" value="ACT-like_dom_sf"/>
</dbReference>
<dbReference type="InterPro" id="IPR054352">
    <property type="entry name" value="ACT_Aspartokinase"/>
</dbReference>
<evidence type="ECO:0000256" key="5">
    <source>
        <dbReference type="ARBA" id="ARBA00013059"/>
    </source>
</evidence>
<dbReference type="Gene3D" id="3.30.2130.10">
    <property type="entry name" value="VC0802-like"/>
    <property type="match status" value="1"/>
</dbReference>
<evidence type="ECO:0000256" key="9">
    <source>
        <dbReference type="ARBA" id="ARBA00022741"/>
    </source>
</evidence>
<name>A0A369Q981_9SPHN</name>
<dbReference type="NCBIfam" id="NF005155">
    <property type="entry name" value="PRK06635.1-4"/>
    <property type="match status" value="1"/>
</dbReference>
<sequence>MRGFTSADGHGSGWRDGRLHGGGGNGCIGHACTVTATTEPRQQMQAGDSRGKRRIVARIVMKFGGTSMAGTERIRRVAQIVRKQQAGGNEVAVVVSAMAGETDRLVNFAREAHALYDPAEYDVVVASGEQVTAGLLAMTLQSLGTPARSWLGWQMPIRTLEAHAKARVGTIDADRLIASMESGAVAVIPGFQGLSDDGRITTMGRGGSDTSAVAVAAAIGADRCDIYTDVDGVYTTDPRIVAKARKLKAVTYEEMLELASVGAKVLQTRSVSLAMKAGVRVQVLSSFTDESAVSADDLPGTLIVSDTEMDALAKEHDMERQLVTGIAHDKNEAKIILTRVPDRPGSVAEIFEPLAGASINVDMIIQNVGRDKGETDVTFTVPQADLARAQALLEDRREAIGFGRVITDSNIAKISVVGVGMKSHAGVASTMFKSLADRGINIQAITTSEIKVSVLIDEDETELAVRILHTAYGLDAES</sequence>
<reference evidence="18 19" key="1">
    <citation type="submission" date="2018-04" db="EMBL/GenBank/DDBJ databases">
        <title>Altererythrobacter sp. HME9302 genome sequencing and assembly.</title>
        <authorList>
            <person name="Kang H."/>
            <person name="Kim H."/>
            <person name="Joh K."/>
        </authorList>
    </citation>
    <scope>NUCLEOTIDE SEQUENCE [LARGE SCALE GENOMIC DNA]</scope>
    <source>
        <strain evidence="18 19">HME9302</strain>
    </source>
</reference>
<dbReference type="InterPro" id="IPR041740">
    <property type="entry name" value="AKii-LysC-BS"/>
</dbReference>
<evidence type="ECO:0000256" key="11">
    <source>
        <dbReference type="ARBA" id="ARBA00022840"/>
    </source>
</evidence>
<dbReference type="Pfam" id="PF22468">
    <property type="entry name" value="ACT_9"/>
    <property type="match status" value="1"/>
</dbReference>
<dbReference type="InterPro" id="IPR001341">
    <property type="entry name" value="Asp_kinase"/>
</dbReference>
<evidence type="ECO:0000256" key="12">
    <source>
        <dbReference type="ARBA" id="ARBA00023154"/>
    </source>
</evidence>
<dbReference type="PANTHER" id="PTHR21499:SF3">
    <property type="entry name" value="ASPARTOKINASE"/>
    <property type="match status" value="1"/>
</dbReference>
<dbReference type="UniPathway" id="UPA00050">
    <property type="reaction ID" value="UER00461"/>
</dbReference>
<keyword evidence="7 16" id="KW-0028">Amino-acid biosynthesis</keyword>
<organism evidence="18 19">
    <name type="scientific">Alteripontixanthobacter maritimus</name>
    <dbReference type="NCBI Taxonomy" id="2161824"/>
    <lineage>
        <taxon>Bacteria</taxon>
        <taxon>Pseudomonadati</taxon>
        <taxon>Pseudomonadota</taxon>
        <taxon>Alphaproteobacteria</taxon>
        <taxon>Sphingomonadales</taxon>
        <taxon>Erythrobacteraceae</taxon>
        <taxon>Alteripontixanthobacter</taxon>
    </lineage>
</organism>
<feature type="binding site" evidence="14">
    <location>
        <begin position="62"/>
        <end position="65"/>
    </location>
    <ligand>
        <name>ATP</name>
        <dbReference type="ChEBI" id="CHEBI:30616"/>
    </ligand>
</feature>
<dbReference type="Proteomes" id="UP000253727">
    <property type="component" value="Unassembled WGS sequence"/>
</dbReference>
<dbReference type="CDD" id="cd04261">
    <property type="entry name" value="AAK_AKii-LysC-BS"/>
    <property type="match status" value="1"/>
</dbReference>
<dbReference type="Pfam" id="PF00696">
    <property type="entry name" value="AA_kinase"/>
    <property type="match status" value="1"/>
</dbReference>
<dbReference type="PROSITE" id="PS51671">
    <property type="entry name" value="ACT"/>
    <property type="match status" value="1"/>
</dbReference>
<evidence type="ECO:0000256" key="16">
    <source>
        <dbReference type="RuleBase" id="RU004249"/>
    </source>
</evidence>
<keyword evidence="10 15" id="KW-0418">Kinase</keyword>
<feature type="binding site" evidence="14">
    <location>
        <position position="239"/>
    </location>
    <ligand>
        <name>ATP</name>
        <dbReference type="ChEBI" id="CHEBI:30616"/>
    </ligand>
</feature>
<comment type="catalytic activity">
    <reaction evidence="13 15">
        <text>L-aspartate + ATP = 4-phospho-L-aspartate + ADP</text>
        <dbReference type="Rhea" id="RHEA:23776"/>
        <dbReference type="ChEBI" id="CHEBI:29991"/>
        <dbReference type="ChEBI" id="CHEBI:30616"/>
        <dbReference type="ChEBI" id="CHEBI:57535"/>
        <dbReference type="ChEBI" id="CHEBI:456216"/>
        <dbReference type="EC" id="2.7.2.4"/>
    </reaction>
</comment>
<evidence type="ECO:0000313" key="18">
    <source>
        <dbReference type="EMBL" id="RDC60910.1"/>
    </source>
</evidence>
<protein>
    <recommendedName>
        <fullName evidence="6 15">Aspartokinase</fullName>
        <ecNumber evidence="5 15">2.7.2.4</ecNumber>
    </recommendedName>
</protein>
<dbReference type="Pfam" id="PF01842">
    <property type="entry name" value="ACT"/>
    <property type="match status" value="1"/>
</dbReference>
<dbReference type="PROSITE" id="PS00324">
    <property type="entry name" value="ASPARTOKINASE"/>
    <property type="match status" value="1"/>
</dbReference>
<dbReference type="NCBIfam" id="NF005154">
    <property type="entry name" value="PRK06635.1-2"/>
    <property type="match status" value="1"/>
</dbReference>
<feature type="binding site" evidence="14">
    <location>
        <position position="102"/>
    </location>
    <ligand>
        <name>substrate</name>
    </ligand>
</feature>
<dbReference type="CDD" id="cd04913">
    <property type="entry name" value="ACT_AKii-LysC-BS-like_1"/>
    <property type="match status" value="1"/>
</dbReference>
<keyword evidence="9 14" id="KW-0547">Nucleotide-binding</keyword>
<dbReference type="UniPathway" id="UPA00034">
    <property type="reaction ID" value="UER00015"/>
</dbReference>
<feature type="binding site" evidence="14">
    <location>
        <position position="129"/>
    </location>
    <ligand>
        <name>substrate</name>
    </ligand>
</feature>
<dbReference type="GO" id="GO:0005524">
    <property type="term" value="F:ATP binding"/>
    <property type="evidence" value="ECO:0007669"/>
    <property type="project" value="UniProtKB-KW"/>
</dbReference>
<keyword evidence="11 14" id="KW-0067">ATP-binding</keyword>
<dbReference type="GO" id="GO:0009089">
    <property type="term" value="P:lysine biosynthetic process via diaminopimelate"/>
    <property type="evidence" value="ECO:0007669"/>
    <property type="project" value="UniProtKB-UniPathway"/>
</dbReference>
<evidence type="ECO:0000259" key="17">
    <source>
        <dbReference type="PROSITE" id="PS51671"/>
    </source>
</evidence>
<dbReference type="FunFam" id="3.30.2130.10:FF:000002">
    <property type="entry name" value="Aspartokinase"/>
    <property type="match status" value="1"/>
</dbReference>
<keyword evidence="12" id="KW-0457">Lysine biosynthesis</keyword>
<dbReference type="GO" id="GO:0004072">
    <property type="term" value="F:aspartate kinase activity"/>
    <property type="evidence" value="ECO:0007669"/>
    <property type="project" value="UniProtKB-EC"/>
</dbReference>
<dbReference type="SUPFAM" id="SSF55021">
    <property type="entry name" value="ACT-like"/>
    <property type="match status" value="2"/>
</dbReference>
<feature type="binding site" evidence="14">
    <location>
        <begin position="228"/>
        <end position="229"/>
    </location>
    <ligand>
        <name>ATP</name>
        <dbReference type="ChEBI" id="CHEBI:30616"/>
    </ligand>
</feature>
<dbReference type="InterPro" id="IPR002912">
    <property type="entry name" value="ACT_dom"/>
</dbReference>
<evidence type="ECO:0000256" key="10">
    <source>
        <dbReference type="ARBA" id="ARBA00022777"/>
    </source>
</evidence>
<dbReference type="FunFam" id="3.40.1160.10:FF:000002">
    <property type="entry name" value="Aspartokinase"/>
    <property type="match status" value="1"/>
</dbReference>
<dbReference type="InterPro" id="IPR036393">
    <property type="entry name" value="AceGlu_kinase-like_sf"/>
</dbReference>
<evidence type="ECO:0000256" key="14">
    <source>
        <dbReference type="PIRSR" id="PIRSR000726-1"/>
    </source>
</evidence>
<dbReference type="PANTHER" id="PTHR21499">
    <property type="entry name" value="ASPARTATE KINASE"/>
    <property type="match status" value="1"/>
</dbReference>